<dbReference type="Pfam" id="PF13671">
    <property type="entry name" value="AAA_33"/>
    <property type="match status" value="1"/>
</dbReference>
<protein>
    <recommendedName>
        <fullName evidence="3">Phosphotransferase</fullName>
    </recommendedName>
</protein>
<dbReference type="EMBL" id="MEVF01000052">
    <property type="protein sequence ID" value="OGC47983.1"/>
    <property type="molecule type" value="Genomic_DNA"/>
</dbReference>
<name>A0A1F4UUV2_UNCKA</name>
<organism evidence="1 2">
    <name type="scientific">candidate division WWE3 bacterium RIFCSPLOWO2_01_FULL_37_15</name>
    <dbReference type="NCBI Taxonomy" id="1802622"/>
    <lineage>
        <taxon>Bacteria</taxon>
        <taxon>Katanobacteria</taxon>
    </lineage>
</organism>
<dbReference type="InterPro" id="IPR027417">
    <property type="entry name" value="P-loop_NTPase"/>
</dbReference>
<evidence type="ECO:0000313" key="1">
    <source>
        <dbReference type="EMBL" id="OGC47983.1"/>
    </source>
</evidence>
<reference evidence="1 2" key="1">
    <citation type="journal article" date="2016" name="Nat. Commun.">
        <title>Thousands of microbial genomes shed light on interconnected biogeochemical processes in an aquifer system.</title>
        <authorList>
            <person name="Anantharaman K."/>
            <person name="Brown C.T."/>
            <person name="Hug L.A."/>
            <person name="Sharon I."/>
            <person name="Castelle C.J."/>
            <person name="Probst A.J."/>
            <person name="Thomas B.C."/>
            <person name="Singh A."/>
            <person name="Wilkins M.J."/>
            <person name="Karaoz U."/>
            <person name="Brodie E.L."/>
            <person name="Williams K.H."/>
            <person name="Hubbard S.S."/>
            <person name="Banfield J.F."/>
        </authorList>
    </citation>
    <scope>NUCLEOTIDE SEQUENCE [LARGE SCALE GENOMIC DNA]</scope>
</reference>
<gene>
    <name evidence="1" type="ORF">A3A69_00570</name>
</gene>
<dbReference type="AlphaFoldDB" id="A0A1F4UUV2"/>
<evidence type="ECO:0000313" key="2">
    <source>
        <dbReference type="Proteomes" id="UP000177458"/>
    </source>
</evidence>
<dbReference type="PIRSF" id="PIRSF037081">
    <property type="entry name" value="P-loop_All4644_prd"/>
    <property type="match status" value="1"/>
</dbReference>
<dbReference type="Proteomes" id="UP000177458">
    <property type="component" value="Unassembled WGS sequence"/>
</dbReference>
<proteinExistence type="predicted"/>
<comment type="caution">
    <text evidence="1">The sequence shown here is derived from an EMBL/GenBank/DDBJ whole genome shotgun (WGS) entry which is preliminary data.</text>
</comment>
<dbReference type="InterPro" id="IPR017101">
    <property type="entry name" value="P-loop_ATP/GTP-bd_All4644_prd"/>
</dbReference>
<evidence type="ECO:0008006" key="3">
    <source>
        <dbReference type="Google" id="ProtNLM"/>
    </source>
</evidence>
<accession>A0A1F4UUV2</accession>
<dbReference type="SUPFAM" id="SSF52540">
    <property type="entry name" value="P-loop containing nucleoside triphosphate hydrolases"/>
    <property type="match status" value="1"/>
</dbReference>
<dbReference type="Gene3D" id="3.40.50.300">
    <property type="entry name" value="P-loop containing nucleotide triphosphate hydrolases"/>
    <property type="match status" value="1"/>
</dbReference>
<sequence>MIYIISGVPGSGKSTTAEHLVKQFKKGFLIETDELRLCVKSGYASPTDWTSETTAQFELAAYNSCSIAKNAERYGFTVVIDDAVIVEQERIYTENLPDAFKVFLCPSLETILERNRNRNKNVPDALIRNVYKHLEYRKTNFNDWITLDNSNIDLEEVVKKILSL</sequence>